<dbReference type="AlphaFoldDB" id="A0A6J0BB51"/>
<dbReference type="PROSITE" id="PS51228">
    <property type="entry name" value="ACB_2"/>
    <property type="match status" value="1"/>
</dbReference>
<dbReference type="PRINTS" id="PR00689">
    <property type="entry name" value="ACOABINDINGP"/>
</dbReference>
<dbReference type="Proteomes" id="UP000829291">
    <property type="component" value="Chromosome 2"/>
</dbReference>
<evidence type="ECO:0000313" key="8">
    <source>
        <dbReference type="RefSeq" id="XP_015511397.1"/>
    </source>
</evidence>
<proteinExistence type="predicted"/>
<dbReference type="GeneID" id="107218140"/>
<accession>A0A6J0BB51</accession>
<protein>
    <recommendedName>
        <fullName evidence="1">Acyl-CoA-binding domain-containing protein 6</fullName>
    </recommendedName>
</protein>
<dbReference type="KEGG" id="nlo:107218140"/>
<dbReference type="PROSITE" id="PS50088">
    <property type="entry name" value="ANK_REPEAT"/>
    <property type="match status" value="2"/>
</dbReference>
<evidence type="ECO:0000256" key="5">
    <source>
        <dbReference type="PROSITE-ProRule" id="PRU00023"/>
    </source>
</evidence>
<evidence type="ECO:0000313" key="7">
    <source>
        <dbReference type="Proteomes" id="UP000829291"/>
    </source>
</evidence>
<dbReference type="Pfam" id="PF00887">
    <property type="entry name" value="ACBP"/>
    <property type="match status" value="1"/>
</dbReference>
<evidence type="ECO:0000256" key="3">
    <source>
        <dbReference type="ARBA" id="ARBA00023043"/>
    </source>
</evidence>
<dbReference type="InParanoid" id="A0A6J0BB51"/>
<dbReference type="Gene3D" id="1.25.40.20">
    <property type="entry name" value="Ankyrin repeat-containing domain"/>
    <property type="match status" value="1"/>
</dbReference>
<dbReference type="InterPro" id="IPR036770">
    <property type="entry name" value="Ankyrin_rpt-contain_sf"/>
</dbReference>
<dbReference type="Gene3D" id="1.20.80.10">
    <property type="match status" value="1"/>
</dbReference>
<dbReference type="SUPFAM" id="SSF48403">
    <property type="entry name" value="Ankyrin repeat"/>
    <property type="match status" value="1"/>
</dbReference>
<dbReference type="InterPro" id="IPR035984">
    <property type="entry name" value="Acyl-CoA-binding_sf"/>
</dbReference>
<dbReference type="FunCoup" id="A0A6J0BB51">
    <property type="interactions" value="1124"/>
</dbReference>
<dbReference type="PANTHER" id="PTHR24119">
    <property type="entry name" value="ACYL-COA-BINDING DOMAIN-CONTAINING PROTEIN 6"/>
    <property type="match status" value="1"/>
</dbReference>
<dbReference type="InterPro" id="IPR014352">
    <property type="entry name" value="FERM/acyl-CoA-bd_prot_sf"/>
</dbReference>
<dbReference type="GO" id="GO:0000062">
    <property type="term" value="F:fatty-acyl-CoA binding"/>
    <property type="evidence" value="ECO:0007669"/>
    <property type="project" value="InterPro"/>
</dbReference>
<keyword evidence="7" id="KW-1185">Reference proteome</keyword>
<dbReference type="OrthoDB" id="10254927at2759"/>
<dbReference type="SUPFAM" id="SSF47027">
    <property type="entry name" value="Acyl-CoA binding protein"/>
    <property type="match status" value="1"/>
</dbReference>
<dbReference type="SMART" id="SM00248">
    <property type="entry name" value="ANK"/>
    <property type="match status" value="2"/>
</dbReference>
<keyword evidence="4" id="KW-0446">Lipid-binding</keyword>
<sequence>MANSESADISQLDKTFDRAADHLQSLASQLDSGQLLGFYGLYKQATVGPCDTPRPSWYQTQAKHKWEAWKALGDMGKEVAMGSYIRAVGKLDPTWEKDARLGSQAWVTVSRLPNTDVELRDIDKTLLDWVKDGDEEKVRDIIARDRKSINVSDDSGMLPIHWASDRGYMPTIKCLVENGAEVNARDNEGQTALHYAASCGHAEVVKYLLSVGAQCVKDNDGMTPKDVADEQIAALL</sequence>
<keyword evidence="3 5" id="KW-0040">ANK repeat</keyword>
<dbReference type="PROSITE" id="PS50297">
    <property type="entry name" value="ANK_REP_REGION"/>
    <property type="match status" value="2"/>
</dbReference>
<feature type="repeat" description="ANK" evidence="5">
    <location>
        <begin position="155"/>
        <end position="187"/>
    </location>
</feature>
<keyword evidence="2" id="KW-0677">Repeat</keyword>
<reference evidence="8" key="1">
    <citation type="submission" date="2025-08" db="UniProtKB">
        <authorList>
            <consortium name="RefSeq"/>
        </authorList>
    </citation>
    <scope>IDENTIFICATION</scope>
    <source>
        <tissue evidence="8">Thorax and Abdomen</tissue>
    </source>
</reference>
<evidence type="ECO:0000256" key="2">
    <source>
        <dbReference type="ARBA" id="ARBA00022737"/>
    </source>
</evidence>
<gene>
    <name evidence="8" type="primary">LOC107218140</name>
</gene>
<feature type="repeat" description="ANK" evidence="5">
    <location>
        <begin position="188"/>
        <end position="220"/>
    </location>
</feature>
<evidence type="ECO:0000256" key="4">
    <source>
        <dbReference type="ARBA" id="ARBA00023121"/>
    </source>
</evidence>
<dbReference type="InterPro" id="IPR002110">
    <property type="entry name" value="Ankyrin_rpt"/>
</dbReference>
<name>A0A6J0BB51_NEOLC</name>
<feature type="domain" description="ACB" evidence="6">
    <location>
        <begin position="12"/>
        <end position="97"/>
    </location>
</feature>
<dbReference type="InterPro" id="IPR000582">
    <property type="entry name" value="Acyl-CoA-binding_protein"/>
</dbReference>
<dbReference type="Pfam" id="PF12796">
    <property type="entry name" value="Ank_2"/>
    <property type="match status" value="1"/>
</dbReference>
<evidence type="ECO:0000259" key="6">
    <source>
        <dbReference type="PROSITE" id="PS51228"/>
    </source>
</evidence>
<dbReference type="PANTHER" id="PTHR24119:SF0">
    <property type="entry name" value="ACYL-COA-BINDING DOMAIN-CONTAINING PROTEIN 6"/>
    <property type="match status" value="1"/>
</dbReference>
<dbReference type="RefSeq" id="XP_015511397.1">
    <property type="nucleotide sequence ID" value="XM_015655911.2"/>
</dbReference>
<evidence type="ECO:0000256" key="1">
    <source>
        <dbReference type="ARBA" id="ARBA00018419"/>
    </source>
</evidence>
<organism evidence="8">
    <name type="scientific">Neodiprion lecontei</name>
    <name type="common">Redheaded pine sawfly</name>
    <dbReference type="NCBI Taxonomy" id="441921"/>
    <lineage>
        <taxon>Eukaryota</taxon>
        <taxon>Metazoa</taxon>
        <taxon>Ecdysozoa</taxon>
        <taxon>Arthropoda</taxon>
        <taxon>Hexapoda</taxon>
        <taxon>Insecta</taxon>
        <taxon>Pterygota</taxon>
        <taxon>Neoptera</taxon>
        <taxon>Endopterygota</taxon>
        <taxon>Hymenoptera</taxon>
        <taxon>Tenthredinoidea</taxon>
        <taxon>Diprionidae</taxon>
        <taxon>Diprioninae</taxon>
        <taxon>Neodiprion</taxon>
    </lineage>
</organism>